<dbReference type="AlphaFoldDB" id="A0A5M6AD78"/>
<sequence length="64" mass="7404">MLRTCSVSAPCRGISEWRMYGASTVRIRFRYAKDKNKYQCLLSPYLIVFTLNCGKCCQVISFIL</sequence>
<comment type="caution">
    <text evidence="1">The sequence shown here is derived from an EMBL/GenBank/DDBJ whole genome shotgun (WGS) entry which is preliminary data.</text>
</comment>
<gene>
    <name evidence="1" type="ORF">F2Y86_04655</name>
</gene>
<evidence type="ECO:0000313" key="2">
    <source>
        <dbReference type="Proteomes" id="UP000325055"/>
    </source>
</evidence>
<dbReference type="EMBL" id="VVYW01000003">
    <property type="protein sequence ID" value="KAA5410528.1"/>
    <property type="molecule type" value="Genomic_DNA"/>
</dbReference>
<evidence type="ECO:0000313" key="1">
    <source>
        <dbReference type="EMBL" id="KAA5410528.1"/>
    </source>
</evidence>
<proteinExistence type="predicted"/>
<accession>A0A5M6AD78</accession>
<organism evidence="1 2">
    <name type="scientific">Bacteroides cellulosilyticus</name>
    <dbReference type="NCBI Taxonomy" id="246787"/>
    <lineage>
        <taxon>Bacteria</taxon>
        <taxon>Pseudomonadati</taxon>
        <taxon>Bacteroidota</taxon>
        <taxon>Bacteroidia</taxon>
        <taxon>Bacteroidales</taxon>
        <taxon>Bacteroidaceae</taxon>
        <taxon>Bacteroides</taxon>
    </lineage>
</organism>
<protein>
    <submittedName>
        <fullName evidence="1">Uncharacterized protein</fullName>
    </submittedName>
</protein>
<dbReference type="Proteomes" id="UP000325055">
    <property type="component" value="Unassembled WGS sequence"/>
</dbReference>
<reference evidence="1 2" key="1">
    <citation type="journal article" date="2019" name="Nat. Med.">
        <title>A library of human gut bacterial isolates paired with longitudinal multiomics data enables mechanistic microbiome research.</title>
        <authorList>
            <person name="Poyet M."/>
            <person name="Groussin M."/>
            <person name="Gibbons S.M."/>
            <person name="Avila-Pacheco J."/>
            <person name="Jiang X."/>
            <person name="Kearney S.M."/>
            <person name="Perrotta A.R."/>
            <person name="Berdy B."/>
            <person name="Zhao S."/>
            <person name="Lieberman T.D."/>
            <person name="Swanson P.K."/>
            <person name="Smith M."/>
            <person name="Roesemann S."/>
            <person name="Alexander J.E."/>
            <person name="Rich S.A."/>
            <person name="Livny J."/>
            <person name="Vlamakis H."/>
            <person name="Clish C."/>
            <person name="Bullock K."/>
            <person name="Deik A."/>
            <person name="Scott J."/>
            <person name="Pierce K.A."/>
            <person name="Xavier R.J."/>
            <person name="Alm E.J."/>
        </authorList>
    </citation>
    <scope>NUCLEOTIDE SEQUENCE [LARGE SCALE GENOMIC DNA]</scope>
    <source>
        <strain evidence="1 2">BIOML-A7</strain>
    </source>
</reference>
<name>A0A5M6AD78_9BACE</name>